<feature type="domain" description="Type I restriction modification DNA specificity" evidence="5">
    <location>
        <begin position="5"/>
        <end position="163"/>
    </location>
</feature>
<reference evidence="6 7" key="1">
    <citation type="submission" date="2018-10" db="EMBL/GenBank/DDBJ databases">
        <title>Genomic Encyclopedia of Type Strains, Phase IV (KMG-IV): sequencing the most valuable type-strain genomes for metagenomic binning, comparative biology and taxonomic classification.</title>
        <authorList>
            <person name="Goeker M."/>
        </authorList>
    </citation>
    <scope>NUCLEOTIDE SEQUENCE [LARGE SCALE GENOMIC DNA]</scope>
    <source>
        <strain evidence="6 7">DSM 23229</strain>
    </source>
</reference>
<keyword evidence="4" id="KW-0175">Coiled coil</keyword>
<evidence type="ECO:0000313" key="7">
    <source>
        <dbReference type="Proteomes" id="UP000281975"/>
    </source>
</evidence>
<keyword evidence="7" id="KW-1185">Reference proteome</keyword>
<evidence type="ECO:0000256" key="2">
    <source>
        <dbReference type="ARBA" id="ARBA00022747"/>
    </source>
</evidence>
<dbReference type="GO" id="GO:0003677">
    <property type="term" value="F:DNA binding"/>
    <property type="evidence" value="ECO:0007669"/>
    <property type="project" value="UniProtKB-KW"/>
</dbReference>
<dbReference type="SUPFAM" id="SSF116734">
    <property type="entry name" value="DNA methylase specificity domain"/>
    <property type="match status" value="2"/>
</dbReference>
<dbReference type="PANTHER" id="PTHR30408:SF12">
    <property type="entry name" value="TYPE I RESTRICTION ENZYME MJAVIII SPECIFICITY SUBUNIT"/>
    <property type="match status" value="1"/>
</dbReference>
<keyword evidence="2" id="KW-0680">Restriction system</keyword>
<keyword evidence="3" id="KW-0238">DNA-binding</keyword>
<evidence type="ECO:0000256" key="3">
    <source>
        <dbReference type="ARBA" id="ARBA00023125"/>
    </source>
</evidence>
<dbReference type="Proteomes" id="UP000281975">
    <property type="component" value="Unassembled WGS sequence"/>
</dbReference>
<dbReference type="InterPro" id="IPR052021">
    <property type="entry name" value="Type-I_RS_S_subunit"/>
</dbReference>
<evidence type="ECO:0000313" key="6">
    <source>
        <dbReference type="EMBL" id="RKQ95410.1"/>
    </source>
</evidence>
<sequence length="414" mass="46307">MSDYSDFKPSKLGEISRPRQWPTISHEVIRRVGLYPVYGANGVIGFYDSYTHEKPTVAITCRGSTCGEIHLTPEKSYITGNAMALDDLNTSRLDQRYLYHFLKHDGLKDCITGSAQPQIIGSALKDFLVWHPSLESQRLIARILDTLDIQIQKTEALIAKLEKVKEGLLHDLLTRGIDDSGRLRPSPEQAPELYKESPLGLIPREWEYAAISKMMTSTTLGTARRGGGSSPKLKLIKMGNLNWGNKLSLTDIENISASKVSKSLLLRDGDLLFNTRNTPELVGKTCSWKGEGDLFTFDNNILRIRFSEHTNGHFVSSYMGSTLGRKRIRQLATGTTSVAAIYWRNLSRLEIPMPSPREQKLIVEKVSSLQNNIDSLRGDLMSRYRLKSGLMDDLLTGRVRVTPLLDTAQATTPA</sequence>
<feature type="coiled-coil region" evidence="4">
    <location>
        <begin position="144"/>
        <end position="171"/>
    </location>
</feature>
<comment type="similarity">
    <text evidence="1">Belongs to the type-I restriction system S methylase family.</text>
</comment>
<proteinExistence type="inferred from homology"/>
<protein>
    <submittedName>
        <fullName evidence="6">Type I restriction enzyme S subunit</fullName>
    </submittedName>
</protein>
<dbReference type="EMBL" id="RBIN01000013">
    <property type="protein sequence ID" value="RKQ95410.1"/>
    <property type="molecule type" value="Genomic_DNA"/>
</dbReference>
<dbReference type="PANTHER" id="PTHR30408">
    <property type="entry name" value="TYPE-1 RESTRICTION ENZYME ECOKI SPECIFICITY PROTEIN"/>
    <property type="match status" value="1"/>
</dbReference>
<gene>
    <name evidence="6" type="ORF">C7446_3273</name>
</gene>
<organism evidence="6 7">
    <name type="scientific">Kushneria sinocarnis</name>
    <dbReference type="NCBI Taxonomy" id="595502"/>
    <lineage>
        <taxon>Bacteria</taxon>
        <taxon>Pseudomonadati</taxon>
        <taxon>Pseudomonadota</taxon>
        <taxon>Gammaproteobacteria</taxon>
        <taxon>Oceanospirillales</taxon>
        <taxon>Halomonadaceae</taxon>
        <taxon>Kushneria</taxon>
    </lineage>
</organism>
<dbReference type="AlphaFoldDB" id="A0A420WSI7"/>
<dbReference type="Pfam" id="PF01420">
    <property type="entry name" value="Methylase_S"/>
    <property type="match status" value="1"/>
</dbReference>
<evidence type="ECO:0000256" key="4">
    <source>
        <dbReference type="SAM" id="Coils"/>
    </source>
</evidence>
<dbReference type="GO" id="GO:0009307">
    <property type="term" value="P:DNA restriction-modification system"/>
    <property type="evidence" value="ECO:0007669"/>
    <property type="project" value="UniProtKB-KW"/>
</dbReference>
<accession>A0A420WSI7</accession>
<name>A0A420WSI7_9GAMM</name>
<dbReference type="Gene3D" id="1.10.287.1120">
    <property type="entry name" value="Bipartite methylase S protein"/>
    <property type="match status" value="1"/>
</dbReference>
<dbReference type="RefSeq" id="WP_211327969.1">
    <property type="nucleotide sequence ID" value="NZ_RBIN01000013.1"/>
</dbReference>
<dbReference type="InterPro" id="IPR000055">
    <property type="entry name" value="Restrct_endonuc_typeI_TRD"/>
</dbReference>
<dbReference type="Gene3D" id="3.90.220.20">
    <property type="entry name" value="DNA methylase specificity domains"/>
    <property type="match status" value="2"/>
</dbReference>
<dbReference type="CDD" id="cd17266">
    <property type="entry name" value="RMtype1_S_Sau1132ORF3780P-TRD2-CR2_like"/>
    <property type="match status" value="1"/>
</dbReference>
<evidence type="ECO:0000256" key="1">
    <source>
        <dbReference type="ARBA" id="ARBA00010923"/>
    </source>
</evidence>
<evidence type="ECO:0000259" key="5">
    <source>
        <dbReference type="Pfam" id="PF01420"/>
    </source>
</evidence>
<comment type="caution">
    <text evidence="6">The sequence shown here is derived from an EMBL/GenBank/DDBJ whole genome shotgun (WGS) entry which is preliminary data.</text>
</comment>
<dbReference type="InterPro" id="IPR044946">
    <property type="entry name" value="Restrct_endonuc_typeI_TRD_sf"/>
</dbReference>